<evidence type="ECO:0000313" key="5">
    <source>
        <dbReference type="Proteomes" id="UP001190700"/>
    </source>
</evidence>
<dbReference type="Pfam" id="PF13202">
    <property type="entry name" value="EF-hand_5"/>
    <property type="match status" value="1"/>
</dbReference>
<evidence type="ECO:0000259" key="3">
    <source>
        <dbReference type="PROSITE" id="PS50222"/>
    </source>
</evidence>
<reference evidence="4 5" key="1">
    <citation type="journal article" date="2015" name="Genome Biol. Evol.">
        <title>Comparative Genomics of a Bacterivorous Green Alga Reveals Evolutionary Causalities and Consequences of Phago-Mixotrophic Mode of Nutrition.</title>
        <authorList>
            <person name="Burns J.A."/>
            <person name="Paasch A."/>
            <person name="Narechania A."/>
            <person name="Kim E."/>
        </authorList>
    </citation>
    <scope>NUCLEOTIDE SEQUENCE [LARGE SCALE GENOMIC DNA]</scope>
    <source>
        <strain evidence="4 5">PLY_AMNH</strain>
    </source>
</reference>
<feature type="transmembrane region" description="Helical" evidence="2">
    <location>
        <begin position="121"/>
        <end position="140"/>
    </location>
</feature>
<dbReference type="EMBL" id="LGRX02034790">
    <property type="protein sequence ID" value="KAK3236877.1"/>
    <property type="molecule type" value="Genomic_DNA"/>
</dbReference>
<feature type="non-terminal residue" evidence="4">
    <location>
        <position position="181"/>
    </location>
</feature>
<keyword evidence="5" id="KW-1185">Reference proteome</keyword>
<dbReference type="InterPro" id="IPR002048">
    <property type="entry name" value="EF_hand_dom"/>
</dbReference>
<organism evidence="4 5">
    <name type="scientific">Cymbomonas tetramitiformis</name>
    <dbReference type="NCBI Taxonomy" id="36881"/>
    <lineage>
        <taxon>Eukaryota</taxon>
        <taxon>Viridiplantae</taxon>
        <taxon>Chlorophyta</taxon>
        <taxon>Pyramimonadophyceae</taxon>
        <taxon>Pyramimonadales</taxon>
        <taxon>Pyramimonadaceae</taxon>
        <taxon>Cymbomonas</taxon>
    </lineage>
</organism>
<keyword evidence="1" id="KW-0106">Calcium</keyword>
<gene>
    <name evidence="4" type="ORF">CYMTET_53009</name>
</gene>
<keyword evidence="2" id="KW-0472">Membrane</keyword>
<dbReference type="PROSITE" id="PS50222">
    <property type="entry name" value="EF_HAND_2"/>
    <property type="match status" value="1"/>
</dbReference>
<name>A0AAE0BJP1_9CHLO</name>
<sequence>MDMKADDYTCPSPAAEEGAGARIARRANSRKNYIVAKQLDVNRDSVLTAEELEVARRFSTDDDAKARALQRLLHFDKDQDGAISAEEYKEFQDAEDSRNRLHLLEYIQECFKEILHRKENYINMFCFIAFVAFYFGILFLQRKAFIAYDITFALSQTVLPLTATGEYAKSFTSATEVYSWL</sequence>
<feature type="domain" description="EF-hand" evidence="3">
    <location>
        <begin position="63"/>
        <end position="98"/>
    </location>
</feature>
<dbReference type="InterPro" id="IPR018247">
    <property type="entry name" value="EF_Hand_1_Ca_BS"/>
</dbReference>
<dbReference type="GO" id="GO:0005509">
    <property type="term" value="F:calcium ion binding"/>
    <property type="evidence" value="ECO:0007669"/>
    <property type="project" value="InterPro"/>
</dbReference>
<protein>
    <recommendedName>
        <fullName evidence="3">EF-hand domain-containing protein</fullName>
    </recommendedName>
</protein>
<dbReference type="Gene3D" id="1.10.238.10">
    <property type="entry name" value="EF-hand"/>
    <property type="match status" value="1"/>
</dbReference>
<keyword evidence="2" id="KW-0812">Transmembrane</keyword>
<accession>A0AAE0BJP1</accession>
<dbReference type="PROSITE" id="PS00018">
    <property type="entry name" value="EF_HAND_1"/>
    <property type="match status" value="1"/>
</dbReference>
<evidence type="ECO:0000256" key="2">
    <source>
        <dbReference type="SAM" id="Phobius"/>
    </source>
</evidence>
<dbReference type="InterPro" id="IPR011992">
    <property type="entry name" value="EF-hand-dom_pair"/>
</dbReference>
<dbReference type="SUPFAM" id="SSF47473">
    <property type="entry name" value="EF-hand"/>
    <property type="match status" value="1"/>
</dbReference>
<evidence type="ECO:0000256" key="1">
    <source>
        <dbReference type="ARBA" id="ARBA00022837"/>
    </source>
</evidence>
<proteinExistence type="predicted"/>
<comment type="caution">
    <text evidence="4">The sequence shown here is derived from an EMBL/GenBank/DDBJ whole genome shotgun (WGS) entry which is preliminary data.</text>
</comment>
<evidence type="ECO:0000313" key="4">
    <source>
        <dbReference type="EMBL" id="KAK3236877.1"/>
    </source>
</evidence>
<dbReference type="AlphaFoldDB" id="A0AAE0BJP1"/>
<dbReference type="Proteomes" id="UP001190700">
    <property type="component" value="Unassembled WGS sequence"/>
</dbReference>
<keyword evidence="2" id="KW-1133">Transmembrane helix</keyword>